<accession>A0A428Q8W8</accession>
<sequence>MASDMQMIAKPSSYIYYNLLHDTSITQESSVLIKVSLKKCHYITHRIHPRDMPETGHVSHPLREDDAKSCRLATQIICAHKQA</sequence>
<proteinExistence type="predicted"/>
<reference evidence="1 2" key="1">
    <citation type="submission" date="2017-06" db="EMBL/GenBank/DDBJ databases">
        <title>Comparative genomic analysis of Ambrosia Fusariam Clade fungi.</title>
        <authorList>
            <person name="Stajich J.E."/>
            <person name="Carrillo J."/>
            <person name="Kijimoto T."/>
            <person name="Eskalen A."/>
            <person name="O'Donnell K."/>
            <person name="Kasson M."/>
        </authorList>
    </citation>
    <scope>NUCLEOTIDE SEQUENCE [LARGE SCALE GENOMIC DNA]</scope>
    <source>
        <strain evidence="1 2">NRRL62584</strain>
    </source>
</reference>
<dbReference type="AlphaFoldDB" id="A0A428Q8W8"/>
<organism evidence="1 2">
    <name type="scientific">Fusarium duplospermum</name>
    <dbReference type="NCBI Taxonomy" id="1325734"/>
    <lineage>
        <taxon>Eukaryota</taxon>
        <taxon>Fungi</taxon>
        <taxon>Dikarya</taxon>
        <taxon>Ascomycota</taxon>
        <taxon>Pezizomycotina</taxon>
        <taxon>Sordariomycetes</taxon>
        <taxon>Hypocreomycetidae</taxon>
        <taxon>Hypocreales</taxon>
        <taxon>Nectriaceae</taxon>
        <taxon>Fusarium</taxon>
        <taxon>Fusarium solani species complex</taxon>
    </lineage>
</organism>
<keyword evidence="2" id="KW-1185">Reference proteome</keyword>
<comment type="caution">
    <text evidence="1">The sequence shown here is derived from an EMBL/GenBank/DDBJ whole genome shotgun (WGS) entry which is preliminary data.</text>
</comment>
<evidence type="ECO:0000313" key="1">
    <source>
        <dbReference type="EMBL" id="RSL61729.1"/>
    </source>
</evidence>
<dbReference type="EMBL" id="NKCI01000049">
    <property type="protein sequence ID" value="RSL61729.1"/>
    <property type="molecule type" value="Genomic_DNA"/>
</dbReference>
<evidence type="ECO:0000313" key="2">
    <source>
        <dbReference type="Proteomes" id="UP000288168"/>
    </source>
</evidence>
<protein>
    <submittedName>
        <fullName evidence="1">Uncharacterized protein</fullName>
    </submittedName>
</protein>
<dbReference type="Proteomes" id="UP000288168">
    <property type="component" value="Unassembled WGS sequence"/>
</dbReference>
<gene>
    <name evidence="1" type="ORF">CEP54_006120</name>
</gene>
<name>A0A428Q8W8_9HYPO</name>